<keyword evidence="6" id="KW-0812">Transmembrane</keyword>
<organism evidence="8 9">
    <name type="scientific">Enhygromyxa salina</name>
    <dbReference type="NCBI Taxonomy" id="215803"/>
    <lineage>
        <taxon>Bacteria</taxon>
        <taxon>Pseudomonadati</taxon>
        <taxon>Myxococcota</taxon>
        <taxon>Polyangia</taxon>
        <taxon>Nannocystales</taxon>
        <taxon>Nannocystaceae</taxon>
        <taxon>Enhygromyxa</taxon>
    </lineage>
</organism>
<dbReference type="InterPro" id="IPR036188">
    <property type="entry name" value="FAD/NAD-bd_sf"/>
</dbReference>
<keyword evidence="9" id="KW-1185">Reference proteome</keyword>
<keyword evidence="3" id="KW-0285">Flavoprotein</keyword>
<accession>A0A2S9YHJ2</accession>
<dbReference type="PANTHER" id="PTHR42913">
    <property type="entry name" value="APOPTOSIS-INDUCING FACTOR 1"/>
    <property type="match status" value="1"/>
</dbReference>
<dbReference type="RefSeq" id="WP_106390182.1">
    <property type="nucleotide sequence ID" value="NZ_PVNK01000037.1"/>
</dbReference>
<dbReference type="InterPro" id="IPR023753">
    <property type="entry name" value="FAD/NAD-binding_dom"/>
</dbReference>
<feature type="domain" description="FAD/NAD(P)-binding" evidence="7">
    <location>
        <begin position="10"/>
        <end position="317"/>
    </location>
</feature>
<keyword evidence="4" id="KW-0274">FAD</keyword>
<evidence type="ECO:0000256" key="5">
    <source>
        <dbReference type="ARBA" id="ARBA00023002"/>
    </source>
</evidence>
<keyword evidence="6" id="KW-1133">Transmembrane helix</keyword>
<comment type="cofactor">
    <cofactor evidence="1">
        <name>FAD</name>
        <dbReference type="ChEBI" id="CHEBI:57692"/>
    </cofactor>
</comment>
<name>A0A2S9YHJ2_9BACT</name>
<evidence type="ECO:0000313" key="8">
    <source>
        <dbReference type="EMBL" id="PRQ04502.1"/>
    </source>
</evidence>
<dbReference type="AlphaFoldDB" id="A0A2S9YHJ2"/>
<dbReference type="OrthoDB" id="9781621at2"/>
<comment type="similarity">
    <text evidence="2">Belongs to the NADH dehydrogenase family.</text>
</comment>
<reference evidence="8 9" key="1">
    <citation type="submission" date="2018-03" db="EMBL/GenBank/DDBJ databases">
        <title>Draft Genome Sequences of the Obligatory Marine Myxobacteria Enhygromyxa salina SWB005.</title>
        <authorList>
            <person name="Poehlein A."/>
            <person name="Moghaddam J.A."/>
            <person name="Harms H."/>
            <person name="Alanjari M."/>
            <person name="Koenig G.M."/>
            <person name="Daniel R."/>
            <person name="Schaeberle T.F."/>
        </authorList>
    </citation>
    <scope>NUCLEOTIDE SEQUENCE [LARGE SCALE GENOMIC DNA]</scope>
    <source>
        <strain evidence="8 9">SWB005</strain>
    </source>
</reference>
<dbReference type="GO" id="GO:0019646">
    <property type="term" value="P:aerobic electron transport chain"/>
    <property type="evidence" value="ECO:0007669"/>
    <property type="project" value="TreeGrafter"/>
</dbReference>
<dbReference type="PRINTS" id="PR00368">
    <property type="entry name" value="FADPNR"/>
</dbReference>
<feature type="transmembrane region" description="Helical" evidence="6">
    <location>
        <begin position="373"/>
        <end position="390"/>
    </location>
</feature>
<dbReference type="Gene3D" id="3.50.50.100">
    <property type="match status" value="1"/>
</dbReference>
<comment type="caution">
    <text evidence="8">The sequence shown here is derived from an EMBL/GenBank/DDBJ whole genome shotgun (WGS) entry which is preliminary data.</text>
</comment>
<evidence type="ECO:0000256" key="3">
    <source>
        <dbReference type="ARBA" id="ARBA00022630"/>
    </source>
</evidence>
<gene>
    <name evidence="8" type="primary">ndh</name>
    <name evidence="8" type="ORF">ENSA5_07330</name>
</gene>
<evidence type="ECO:0000256" key="2">
    <source>
        <dbReference type="ARBA" id="ARBA00005272"/>
    </source>
</evidence>
<dbReference type="EC" id="1.6.99.3" evidence="8"/>
<dbReference type="EMBL" id="PVNK01000037">
    <property type="protein sequence ID" value="PRQ04502.1"/>
    <property type="molecule type" value="Genomic_DNA"/>
</dbReference>
<dbReference type="Pfam" id="PF07992">
    <property type="entry name" value="Pyr_redox_2"/>
    <property type="match status" value="1"/>
</dbReference>
<evidence type="ECO:0000256" key="6">
    <source>
        <dbReference type="SAM" id="Phobius"/>
    </source>
</evidence>
<keyword evidence="5 8" id="KW-0560">Oxidoreductase</keyword>
<evidence type="ECO:0000313" key="9">
    <source>
        <dbReference type="Proteomes" id="UP000237968"/>
    </source>
</evidence>
<keyword evidence="6" id="KW-0472">Membrane</keyword>
<dbReference type="InterPro" id="IPR051169">
    <property type="entry name" value="NADH-Q_oxidoreductase"/>
</dbReference>
<evidence type="ECO:0000256" key="1">
    <source>
        <dbReference type="ARBA" id="ARBA00001974"/>
    </source>
</evidence>
<sequence>MTDPDGYDADVLILGGSFTGVELVRLLRKARRGRKLEIIVVDRQRSHPYIPLGHELLTERMAAGVSGETELETAGYVESRPPARWISGEIVGFEPETHTVTLGDGRSFSARFVVVALGSEVRAPASLPGGAGLLAYKSTEQFEECKAALERRLAGGGEPETALVVGGGISGVEIAGELAYLDRARPSGWRAPKVVMVHGGERLLPGLTARAGIRAAAALRAQGVELHLETRVVEIADRHATIRGPEGEQTIPFGLGFWGGGLVPPPVLSELGLPMTDDGWLRVGPTLQCFSSSTEEPEIFAGGDVARVHGGTGRWPTMRRAIEGIFAAQTIAANILELARCSPDYPGEGVPPLMPHTLWSDFPHGVSIGGRSLIVYGRVVFSVSWFNVWFRRFLMRRYMRRYGV</sequence>
<dbReference type="PRINTS" id="PR00469">
    <property type="entry name" value="PNDRDTASEII"/>
</dbReference>
<dbReference type="SUPFAM" id="SSF51905">
    <property type="entry name" value="FAD/NAD(P)-binding domain"/>
    <property type="match status" value="1"/>
</dbReference>
<proteinExistence type="inferred from homology"/>
<evidence type="ECO:0000259" key="7">
    <source>
        <dbReference type="Pfam" id="PF07992"/>
    </source>
</evidence>
<evidence type="ECO:0000256" key="4">
    <source>
        <dbReference type="ARBA" id="ARBA00022827"/>
    </source>
</evidence>
<dbReference type="GO" id="GO:0003955">
    <property type="term" value="F:NAD(P)H dehydrogenase (quinone) activity"/>
    <property type="evidence" value="ECO:0007669"/>
    <property type="project" value="TreeGrafter"/>
</dbReference>
<dbReference type="Proteomes" id="UP000237968">
    <property type="component" value="Unassembled WGS sequence"/>
</dbReference>
<protein>
    <submittedName>
        <fullName evidence="8">NADH dehydrogenase</fullName>
        <ecNumber evidence="8">1.6.99.3</ecNumber>
    </submittedName>
</protein>
<dbReference type="PANTHER" id="PTHR42913:SF3">
    <property type="entry name" value="64 KDA MITOCHONDRIAL NADH DEHYDROGENASE (EUROFUNG)"/>
    <property type="match status" value="1"/>
</dbReference>